<dbReference type="GO" id="GO:0097351">
    <property type="term" value="F:toxin sequestering activity"/>
    <property type="evidence" value="ECO:0007669"/>
    <property type="project" value="InterPro"/>
</dbReference>
<proteinExistence type="predicted"/>
<evidence type="ECO:0000259" key="1">
    <source>
        <dbReference type="Pfam" id="PF04014"/>
    </source>
</evidence>
<dbReference type="Proteomes" id="UP000566985">
    <property type="component" value="Unassembled WGS sequence"/>
</dbReference>
<protein>
    <recommendedName>
        <fullName evidence="1">SpoVT-AbrB domain-containing protein</fullName>
    </recommendedName>
</protein>
<dbReference type="GO" id="GO:0003677">
    <property type="term" value="F:DNA binding"/>
    <property type="evidence" value="ECO:0007669"/>
    <property type="project" value="InterPro"/>
</dbReference>
<dbReference type="AlphaFoldDB" id="A0A7Y6NH44"/>
<dbReference type="Gene3D" id="2.10.260.10">
    <property type="match status" value="1"/>
</dbReference>
<dbReference type="SUPFAM" id="SSF89447">
    <property type="entry name" value="AbrB/MazE/MraZ-like"/>
    <property type="match status" value="1"/>
</dbReference>
<reference evidence="2 3" key="1">
    <citation type="submission" date="2020-05" db="EMBL/GenBank/DDBJ databases">
        <title>Whole Genome Sequences of Enterobacteriales Associated with the International Space Station.</title>
        <authorList>
            <person name="Bharadwaj A."/>
            <person name="Daudu R."/>
            <person name="Singh N."/>
            <person name="Wood J."/>
            <person name="Debieu M."/>
            <person name="Mason C."/>
            <person name="Wang C."/>
            <person name="Venkateswaran K."/>
        </authorList>
    </citation>
    <scope>NUCLEOTIDE SEQUENCE [LARGE SCALE GENOMIC DNA]</scope>
    <source>
        <strain evidence="2 3">IF5SW-B1</strain>
    </source>
</reference>
<gene>
    <name evidence="2" type="ORF">HU668_17975</name>
</gene>
<organism evidence="2 3">
    <name type="scientific">Pantoea brenneri</name>
    <dbReference type="NCBI Taxonomy" id="472694"/>
    <lineage>
        <taxon>Bacteria</taxon>
        <taxon>Pseudomonadati</taxon>
        <taxon>Pseudomonadota</taxon>
        <taxon>Gammaproteobacteria</taxon>
        <taxon>Enterobacterales</taxon>
        <taxon>Erwiniaceae</taxon>
        <taxon>Pantoea</taxon>
    </lineage>
</organism>
<feature type="domain" description="SpoVT-AbrB" evidence="1">
    <location>
        <begin position="6"/>
        <end position="41"/>
    </location>
</feature>
<dbReference type="EMBL" id="JABWPM010000025">
    <property type="protein sequence ID" value="NUY98346.1"/>
    <property type="molecule type" value="Genomic_DNA"/>
</dbReference>
<accession>A0A7Y6NH44</accession>
<evidence type="ECO:0000313" key="3">
    <source>
        <dbReference type="Proteomes" id="UP000566985"/>
    </source>
</evidence>
<dbReference type="InterPro" id="IPR007159">
    <property type="entry name" value="SpoVT-AbrB_dom"/>
</dbReference>
<dbReference type="Pfam" id="PF04014">
    <property type="entry name" value="MazE_antitoxin"/>
    <property type="match status" value="1"/>
</dbReference>
<dbReference type="PANTHER" id="PTHR40516:SF1">
    <property type="entry name" value="ANTITOXIN CHPS-RELATED"/>
    <property type="match status" value="1"/>
</dbReference>
<dbReference type="InterPro" id="IPR037914">
    <property type="entry name" value="SpoVT-AbrB_sf"/>
</dbReference>
<comment type="caution">
    <text evidence="2">The sequence shown here is derived from an EMBL/GenBank/DDBJ whole genome shotgun (WGS) entry which is preliminary data.</text>
</comment>
<name>A0A7Y6NH44_9GAMM</name>
<dbReference type="PANTHER" id="PTHR40516">
    <property type="entry name" value="ANTITOXIN CHPS-RELATED"/>
    <property type="match status" value="1"/>
</dbReference>
<sequence length="84" mass="9516">MMRQTIKRWGNSPAVRIPTNLMNLMDLGIDAEVEVTVQKDAFNVSRLVIEPARAKPTLEALVSRITPENRHGEQDFGEVGKEIW</sequence>
<dbReference type="InterPro" id="IPR039052">
    <property type="entry name" value="Antitox_PemI-like"/>
</dbReference>
<evidence type="ECO:0000313" key="2">
    <source>
        <dbReference type="EMBL" id="NUY98346.1"/>
    </source>
</evidence>